<dbReference type="EnsemblBacteria" id="AAR39228">
    <property type="protein sequence ID" value="AAR39228"/>
    <property type="gene ID" value="NEQ380"/>
</dbReference>
<proteinExistence type="predicted"/>
<keyword evidence="1" id="KW-0472">Membrane</keyword>
<dbReference type="STRING" id="228908.NEQ380"/>
<dbReference type="AlphaFoldDB" id="Q74N09"/>
<keyword evidence="1" id="KW-1133">Transmembrane helix</keyword>
<dbReference type="BioCyc" id="NEQU228908:GJB6-408-MONOMER"/>
<evidence type="ECO:0000313" key="2">
    <source>
        <dbReference type="EMBL" id="AAR39228.1"/>
    </source>
</evidence>
<dbReference type="Proteomes" id="UP000000578">
    <property type="component" value="Chromosome"/>
</dbReference>
<feature type="transmembrane region" description="Helical" evidence="1">
    <location>
        <begin position="325"/>
        <end position="344"/>
    </location>
</feature>
<protein>
    <submittedName>
        <fullName evidence="2">NEQ380</fullName>
    </submittedName>
</protein>
<name>Q74N09_NANEQ</name>
<evidence type="ECO:0000313" key="3">
    <source>
        <dbReference type="Proteomes" id="UP000000578"/>
    </source>
</evidence>
<feature type="transmembrane region" description="Helical" evidence="1">
    <location>
        <begin position="276"/>
        <end position="304"/>
    </location>
</feature>
<accession>Q74N09</accession>
<dbReference type="HOGENOM" id="CLU_539293_0_0_2"/>
<dbReference type="KEGG" id="neq:NEQ380"/>
<evidence type="ECO:0000256" key="1">
    <source>
        <dbReference type="SAM" id="Phobius"/>
    </source>
</evidence>
<keyword evidence="3" id="KW-1185">Reference proteome</keyword>
<gene>
    <name evidence="2" type="ordered locus">NEQ380</name>
</gene>
<reference evidence="2 3" key="1">
    <citation type="journal article" date="2003" name="Proc. Natl. Acad. Sci. U.S.A.">
        <title>The genome of Nanoarchaeum equitans: insights into early archaeal evolution and derived parasitism.</title>
        <authorList>
            <person name="Waters E."/>
            <person name="Hohn M.J."/>
            <person name="Ahel I."/>
            <person name="Graham D.E."/>
            <person name="Adams M.D."/>
            <person name="Barnstead M."/>
            <person name="Beeson K.Y."/>
            <person name="Bibbs L."/>
            <person name="Bolanos R."/>
            <person name="Keller M."/>
            <person name="Kretz K."/>
            <person name="Lin X."/>
            <person name="Mathur E."/>
            <person name="Ni J."/>
            <person name="Podar M."/>
            <person name="Richardson T."/>
            <person name="Sutton G.G."/>
            <person name="Simon M."/>
            <person name="Soll D."/>
            <person name="Stetter K.O."/>
            <person name="Short J.M."/>
            <person name="Noordewier M."/>
        </authorList>
    </citation>
    <scope>NUCLEOTIDE SEQUENCE [LARGE SCALE GENOMIC DNA]</scope>
    <source>
        <strain evidence="2 3">Kin4-M</strain>
    </source>
</reference>
<sequence>MNLILLAEILFSLTSIFFAALILKPFLVFNIFATLFGKQFACKSFANLNSFLAPIVILPIPDVCYNSAIYNLDNMKVGCFLLKKDLSDIYNYYQKLYGQCSNNNEWQKLYFSYIIARNIEDCYNKYYGLHVEDKAHTNVFPCSNLFIYSKNPIEITPTDVVIILNKLKKLEINYFDLDSKQTIKLYFNPKIEIKGDVVIKTDNESIIYKSHYINGKKPLYLVFDSKDFNTKERTFFIKSNSYVLINYYDNEQQISLVEKVAAAKKVESFFSKIDQILGWFVLLAIAFIIVLVILSVPIGVLSALVSSAPTILNIILNLSKKIGKIIAFIKIAIVIAAFLSPNIAKLLLGIDDSYKELFKSQTGLVSKINKPVIGVTTLIPKKDDTKWFLYSVLHKSIQNLFEKKDIILSKYNISVCKINNYSTIYQGRDIKIYCNNGCSFESKTGKPINAKLFIIDEAPTSEKEYGLYLSRGNIAILLDPSYPIGEKDVETIALELIKGFKAIYC</sequence>
<dbReference type="EMBL" id="AE017199">
    <property type="protein sequence ID" value="AAR39228.1"/>
    <property type="molecule type" value="Genomic_DNA"/>
</dbReference>
<keyword evidence="1" id="KW-0812">Transmembrane</keyword>
<organism evidence="2 3">
    <name type="scientific">Nanoarchaeum equitans (strain Kin4-M)</name>
    <dbReference type="NCBI Taxonomy" id="228908"/>
    <lineage>
        <taxon>Archaea</taxon>
        <taxon>Nanobdellota</taxon>
        <taxon>Candidatus Nanoarchaeia</taxon>
        <taxon>Nanoarchaeales</taxon>
        <taxon>Nanoarchaeaceae</taxon>
        <taxon>Nanoarchaeum</taxon>
    </lineage>
</organism>